<keyword evidence="9" id="KW-1185">Reference proteome</keyword>
<feature type="domain" description="BZIP" evidence="7">
    <location>
        <begin position="214"/>
        <end position="277"/>
    </location>
</feature>
<dbReference type="Proteomes" id="UP000253551">
    <property type="component" value="Unassembled WGS sequence"/>
</dbReference>
<feature type="coiled-coil region" evidence="5">
    <location>
        <begin position="239"/>
        <end position="273"/>
    </location>
</feature>
<keyword evidence="2" id="KW-0805">Transcription regulation</keyword>
<protein>
    <recommendedName>
        <fullName evidence="7">BZIP domain-containing protein</fullName>
    </recommendedName>
</protein>
<dbReference type="GO" id="GO:0005634">
    <property type="term" value="C:nucleus"/>
    <property type="evidence" value="ECO:0007669"/>
    <property type="project" value="UniProtKB-SubCell"/>
</dbReference>
<dbReference type="SUPFAM" id="SSF57959">
    <property type="entry name" value="Leucine zipper domain"/>
    <property type="match status" value="1"/>
</dbReference>
<feature type="compositionally biased region" description="Polar residues" evidence="6">
    <location>
        <begin position="201"/>
        <end position="214"/>
    </location>
</feature>
<comment type="caution">
    <text evidence="8">The sequence shown here is derived from an EMBL/GenBank/DDBJ whole genome shotgun (WGS) entry which is preliminary data.</text>
</comment>
<reference evidence="8 9" key="1">
    <citation type="journal article" date="2018" name="G3 (Bethesda)">
        <title>Phylogenetic and Phylogenomic Definition of Rhizopus Species.</title>
        <authorList>
            <person name="Gryganskyi A.P."/>
            <person name="Golan J."/>
            <person name="Dolatabadi S."/>
            <person name="Mondo S."/>
            <person name="Robb S."/>
            <person name="Idnurm A."/>
            <person name="Muszewska A."/>
            <person name="Steczkiewicz K."/>
            <person name="Masonjones S."/>
            <person name="Liao H.L."/>
            <person name="Gajdeczka M.T."/>
            <person name="Anike F."/>
            <person name="Vuek A."/>
            <person name="Anishchenko I.M."/>
            <person name="Voigt K."/>
            <person name="de Hoog G.S."/>
            <person name="Smith M.E."/>
            <person name="Heitman J."/>
            <person name="Vilgalys R."/>
            <person name="Stajich J.E."/>
        </authorList>
    </citation>
    <scope>NUCLEOTIDE SEQUENCE [LARGE SCALE GENOMIC DNA]</scope>
    <source>
        <strain evidence="8 9">LSU 92-RS-03</strain>
    </source>
</reference>
<dbReference type="PROSITE" id="PS00036">
    <property type="entry name" value="BZIP_BASIC"/>
    <property type="match status" value="1"/>
</dbReference>
<name>A0A367JLJ8_RHIST</name>
<feature type="compositionally biased region" description="Low complexity" evidence="6">
    <location>
        <begin position="174"/>
        <end position="188"/>
    </location>
</feature>
<keyword evidence="4" id="KW-0539">Nucleus</keyword>
<dbReference type="Gene3D" id="1.20.5.170">
    <property type="match status" value="1"/>
</dbReference>
<proteinExistence type="predicted"/>
<gene>
    <name evidence="8" type="ORF">CU098_005821</name>
</gene>
<dbReference type="STRING" id="4846.A0A367JLJ8"/>
<evidence type="ECO:0000256" key="3">
    <source>
        <dbReference type="ARBA" id="ARBA00023163"/>
    </source>
</evidence>
<keyword evidence="5" id="KW-0175">Coiled coil</keyword>
<evidence type="ECO:0000256" key="6">
    <source>
        <dbReference type="SAM" id="MobiDB-lite"/>
    </source>
</evidence>
<dbReference type="PROSITE" id="PS50217">
    <property type="entry name" value="BZIP"/>
    <property type="match status" value="1"/>
</dbReference>
<feature type="compositionally biased region" description="Basic residues" evidence="6">
    <location>
        <begin position="141"/>
        <end position="154"/>
    </location>
</feature>
<feature type="region of interest" description="Disordered" evidence="6">
    <location>
        <begin position="276"/>
        <end position="305"/>
    </location>
</feature>
<comment type="subcellular location">
    <subcellularLocation>
        <location evidence="1">Nucleus</location>
    </subcellularLocation>
</comment>
<dbReference type="EMBL" id="PJQM01003093">
    <property type="protein sequence ID" value="RCH90824.1"/>
    <property type="molecule type" value="Genomic_DNA"/>
</dbReference>
<feature type="compositionally biased region" description="Acidic residues" evidence="6">
    <location>
        <begin position="189"/>
        <end position="199"/>
    </location>
</feature>
<dbReference type="SMART" id="SM00338">
    <property type="entry name" value="BRLZ"/>
    <property type="match status" value="1"/>
</dbReference>
<organism evidence="8 9">
    <name type="scientific">Rhizopus stolonifer</name>
    <name type="common">Rhizopus nigricans</name>
    <dbReference type="NCBI Taxonomy" id="4846"/>
    <lineage>
        <taxon>Eukaryota</taxon>
        <taxon>Fungi</taxon>
        <taxon>Fungi incertae sedis</taxon>
        <taxon>Mucoromycota</taxon>
        <taxon>Mucoromycotina</taxon>
        <taxon>Mucoromycetes</taxon>
        <taxon>Mucorales</taxon>
        <taxon>Mucorineae</taxon>
        <taxon>Rhizopodaceae</taxon>
        <taxon>Rhizopus</taxon>
    </lineage>
</organism>
<feature type="region of interest" description="Disordered" evidence="6">
    <location>
        <begin position="133"/>
        <end position="228"/>
    </location>
</feature>
<dbReference type="GO" id="GO:0003700">
    <property type="term" value="F:DNA-binding transcription factor activity"/>
    <property type="evidence" value="ECO:0007669"/>
    <property type="project" value="InterPro"/>
</dbReference>
<feature type="compositionally biased region" description="Low complexity" evidence="6">
    <location>
        <begin position="282"/>
        <end position="296"/>
    </location>
</feature>
<sequence length="610" mass="69858">MDFDWLNDDNDIIDSLVRIASLPEQNNQPTIPPNNSNVGVDILQYLLQQDNTMQHSMFDPTMNNEQLFQQIPQQQGPKKLSPEQVNQVVEKLGKIDASETNGPIPKLSEEEISAVFQQPISIVQGKDNFVTFTPASEKNKDSKKKLPSTKKVKHREPIFVTESPQSFNKKMKKTPNTTNNVQSTSSAEEVSDEEPDEELFPNTNSSSSSNLKQMTSKERRQLRNKISARNFRVRRKEYITQLEEKVEQQEKTIQALKEENTKLRKANEDIMKQVLNQPITPPSSSGDESNASSSGSEGHHSPDAVPSMFQFQLNDFYDVSLFDQSPPQPQQPMSDSTNAFFLNHAVMPDWDIHQVLGEKGRPTTTEEYQRELSKELFANYPLLAPALMSIVLRHTLSLEYVNSIAKEFTENMELKRQLTRAEDEETLRGNDDLDDLKAGMQSLHIEDIKGKQPVKDEKEEQNEQELTDETLMKLMLQECFSNYIFQRARGISHNAIFERFKQCVNDREHKCGHKLFDKGLKLQQESALNKKQLSVSKKSRNSSSPSSLQTLQTYCRVAGSLLRQPQRMTRVGQVLKEQISFQQNKHISHIERNFKKMVNPPPKNLRIANI</sequence>
<evidence type="ECO:0000313" key="9">
    <source>
        <dbReference type="Proteomes" id="UP000253551"/>
    </source>
</evidence>
<dbReference type="AlphaFoldDB" id="A0A367JLJ8"/>
<dbReference type="InterPro" id="IPR004827">
    <property type="entry name" value="bZIP"/>
</dbReference>
<evidence type="ECO:0000256" key="5">
    <source>
        <dbReference type="SAM" id="Coils"/>
    </source>
</evidence>
<dbReference type="InterPro" id="IPR046347">
    <property type="entry name" value="bZIP_sf"/>
</dbReference>
<evidence type="ECO:0000256" key="2">
    <source>
        <dbReference type="ARBA" id="ARBA00023015"/>
    </source>
</evidence>
<dbReference type="InterPro" id="IPR051027">
    <property type="entry name" value="bZIP_transcription_factors"/>
</dbReference>
<keyword evidence="3" id="KW-0804">Transcription</keyword>
<evidence type="ECO:0000256" key="4">
    <source>
        <dbReference type="ARBA" id="ARBA00023242"/>
    </source>
</evidence>
<dbReference type="PANTHER" id="PTHR19304">
    <property type="entry name" value="CYCLIC-AMP RESPONSE ELEMENT BINDING PROTEIN"/>
    <property type="match status" value="1"/>
</dbReference>
<evidence type="ECO:0000256" key="1">
    <source>
        <dbReference type="ARBA" id="ARBA00004123"/>
    </source>
</evidence>
<dbReference type="CDD" id="cd14810">
    <property type="entry name" value="bZIP_u1"/>
    <property type="match status" value="1"/>
</dbReference>
<dbReference type="OrthoDB" id="5571888at2759"/>
<accession>A0A367JLJ8</accession>
<evidence type="ECO:0000313" key="8">
    <source>
        <dbReference type="EMBL" id="RCH90824.1"/>
    </source>
</evidence>
<evidence type="ECO:0000259" key="7">
    <source>
        <dbReference type="PROSITE" id="PS50217"/>
    </source>
</evidence>
<dbReference type="Pfam" id="PF00170">
    <property type="entry name" value="bZIP_1"/>
    <property type="match status" value="1"/>
</dbReference>